<dbReference type="EMBL" id="JADJNC010000010">
    <property type="protein sequence ID" value="MBK7422964.1"/>
    <property type="molecule type" value="Genomic_DNA"/>
</dbReference>
<dbReference type="Gene3D" id="3.30.1450.10">
    <property type="match status" value="1"/>
</dbReference>
<dbReference type="PROSITE" id="PS51257">
    <property type="entry name" value="PROKAR_LIPOPROTEIN"/>
    <property type="match status" value="1"/>
</dbReference>
<gene>
    <name evidence="3" type="ORF">IPJ48_07650</name>
</gene>
<comment type="caution">
    <text evidence="3">The sequence shown here is derived from an EMBL/GenBank/DDBJ whole genome shotgun (WGS) entry which is preliminary data.</text>
</comment>
<protein>
    <recommendedName>
        <fullName evidence="5">Lipoprotein</fullName>
    </recommendedName>
</protein>
<sequence>MNLIPLRRIAGLFLASLLLAACGSQLSMENYNKLKVGQSYEEVRKIIGEPARCDEMLGIRTCIWGEEKQGITINFVAGQVMLLSATNIK</sequence>
<proteinExistence type="predicted"/>
<feature type="signal peptide" evidence="2">
    <location>
        <begin position="1"/>
        <end position="20"/>
    </location>
</feature>
<evidence type="ECO:0000256" key="1">
    <source>
        <dbReference type="ARBA" id="ARBA00022729"/>
    </source>
</evidence>
<dbReference type="AlphaFoldDB" id="A0A9D7F6F0"/>
<evidence type="ECO:0008006" key="5">
    <source>
        <dbReference type="Google" id="ProtNLM"/>
    </source>
</evidence>
<name>A0A9D7F6F0_9RHOO</name>
<evidence type="ECO:0000313" key="3">
    <source>
        <dbReference type="EMBL" id="MBK7422964.1"/>
    </source>
</evidence>
<evidence type="ECO:0000256" key="2">
    <source>
        <dbReference type="SAM" id="SignalP"/>
    </source>
</evidence>
<feature type="chain" id="PRO_5038855141" description="Lipoprotein" evidence="2">
    <location>
        <begin position="21"/>
        <end position="89"/>
    </location>
</feature>
<reference evidence="3" key="1">
    <citation type="submission" date="2020-10" db="EMBL/GenBank/DDBJ databases">
        <title>Connecting structure to function with the recovery of over 1000 high-quality activated sludge metagenome-assembled genomes encoding full-length rRNA genes using long-read sequencing.</title>
        <authorList>
            <person name="Singleton C.M."/>
            <person name="Petriglieri F."/>
            <person name="Kristensen J.M."/>
            <person name="Kirkegaard R.H."/>
            <person name="Michaelsen T.Y."/>
            <person name="Andersen M.H."/>
            <person name="Karst S.M."/>
            <person name="Dueholm M.S."/>
            <person name="Nielsen P.H."/>
            <person name="Albertsen M."/>
        </authorList>
    </citation>
    <scope>NUCLEOTIDE SEQUENCE</scope>
    <source>
        <strain evidence="3">EsbW_18-Q3-R4-48_MAXAC.044</strain>
    </source>
</reference>
<keyword evidence="1 2" id="KW-0732">Signal</keyword>
<organism evidence="3 4">
    <name type="scientific">Candidatus Propionivibrio dominans</name>
    <dbReference type="NCBI Taxonomy" id="2954373"/>
    <lineage>
        <taxon>Bacteria</taxon>
        <taxon>Pseudomonadati</taxon>
        <taxon>Pseudomonadota</taxon>
        <taxon>Betaproteobacteria</taxon>
        <taxon>Rhodocyclales</taxon>
        <taxon>Rhodocyclaceae</taxon>
        <taxon>Propionivibrio</taxon>
    </lineage>
</organism>
<accession>A0A9D7F6F0</accession>
<evidence type="ECO:0000313" key="4">
    <source>
        <dbReference type="Proteomes" id="UP000886602"/>
    </source>
</evidence>
<dbReference type="InterPro" id="IPR037873">
    <property type="entry name" value="BamE-like"/>
</dbReference>
<dbReference type="Proteomes" id="UP000886602">
    <property type="component" value="Unassembled WGS sequence"/>
</dbReference>